<evidence type="ECO:0000259" key="3">
    <source>
        <dbReference type="PROSITE" id="PS51186"/>
    </source>
</evidence>
<dbReference type="Gene3D" id="3.40.630.30">
    <property type="match status" value="1"/>
</dbReference>
<dbReference type="Pfam" id="PF00583">
    <property type="entry name" value="Acetyltransf_1"/>
    <property type="match status" value="1"/>
</dbReference>
<dbReference type="PROSITE" id="PS51186">
    <property type="entry name" value="GNAT"/>
    <property type="match status" value="1"/>
</dbReference>
<dbReference type="InterPro" id="IPR016181">
    <property type="entry name" value="Acyl_CoA_acyltransferase"/>
</dbReference>
<keyword evidence="1" id="KW-0808">Transferase</keyword>
<keyword evidence="5" id="KW-1185">Reference proteome</keyword>
<dbReference type="Proteomes" id="UP001500542">
    <property type="component" value="Unassembled WGS sequence"/>
</dbReference>
<evidence type="ECO:0000313" key="4">
    <source>
        <dbReference type="EMBL" id="GAA0949020.1"/>
    </source>
</evidence>
<keyword evidence="2" id="KW-0012">Acyltransferase</keyword>
<evidence type="ECO:0000313" key="5">
    <source>
        <dbReference type="Proteomes" id="UP001500542"/>
    </source>
</evidence>
<organism evidence="4 5">
    <name type="scientific">Kribbella koreensis</name>
    <dbReference type="NCBI Taxonomy" id="57909"/>
    <lineage>
        <taxon>Bacteria</taxon>
        <taxon>Bacillati</taxon>
        <taxon>Actinomycetota</taxon>
        <taxon>Actinomycetes</taxon>
        <taxon>Propionibacteriales</taxon>
        <taxon>Kribbellaceae</taxon>
        <taxon>Kribbella</taxon>
    </lineage>
</organism>
<dbReference type="InterPro" id="IPR050832">
    <property type="entry name" value="Bact_Acetyltransf"/>
</dbReference>
<dbReference type="RefSeq" id="WP_343973990.1">
    <property type="nucleotide sequence ID" value="NZ_BAAAHK010000012.1"/>
</dbReference>
<name>A0ABN1QYQ1_9ACTN</name>
<dbReference type="InterPro" id="IPR000182">
    <property type="entry name" value="GNAT_dom"/>
</dbReference>
<dbReference type="EMBL" id="BAAAHK010000012">
    <property type="protein sequence ID" value="GAA0949020.1"/>
    <property type="molecule type" value="Genomic_DNA"/>
</dbReference>
<feature type="domain" description="N-acetyltransferase" evidence="3">
    <location>
        <begin position="4"/>
        <end position="172"/>
    </location>
</feature>
<dbReference type="PANTHER" id="PTHR43877">
    <property type="entry name" value="AMINOALKYLPHOSPHONATE N-ACETYLTRANSFERASE-RELATED-RELATED"/>
    <property type="match status" value="1"/>
</dbReference>
<dbReference type="CDD" id="cd04301">
    <property type="entry name" value="NAT_SF"/>
    <property type="match status" value="1"/>
</dbReference>
<proteinExistence type="predicted"/>
<evidence type="ECO:0000256" key="2">
    <source>
        <dbReference type="ARBA" id="ARBA00023315"/>
    </source>
</evidence>
<dbReference type="SUPFAM" id="SSF55729">
    <property type="entry name" value="Acyl-CoA N-acyltransferases (Nat)"/>
    <property type="match status" value="1"/>
</dbReference>
<gene>
    <name evidence="4" type="ORF">GCM10009554_47210</name>
</gene>
<reference evidence="4 5" key="1">
    <citation type="journal article" date="2019" name="Int. J. Syst. Evol. Microbiol.">
        <title>The Global Catalogue of Microorganisms (GCM) 10K type strain sequencing project: providing services to taxonomists for standard genome sequencing and annotation.</title>
        <authorList>
            <consortium name="The Broad Institute Genomics Platform"/>
            <consortium name="The Broad Institute Genome Sequencing Center for Infectious Disease"/>
            <person name="Wu L."/>
            <person name="Ma J."/>
        </authorList>
    </citation>
    <scope>NUCLEOTIDE SEQUENCE [LARGE SCALE GENOMIC DNA]</scope>
    <source>
        <strain evidence="4 5">JCM 10977</strain>
    </source>
</reference>
<sequence length="172" mass="18592">MTSLSIRRGELDDVPAVLGLLDKATEWLVAAGRTDQWGTEAHSTNPRRIAQIEDFAAGDGFWVAEHDGQVVGALAVGDALSYVPPATEPELYIRLLVTDRALQGSGIGTDLLDHARMLARGLGVELLRVDCFGGGDGALIRYYEKQGFTRAEPFGVPVSDSVWPGQVLFQRL</sequence>
<accession>A0ABN1QYQ1</accession>
<protein>
    <submittedName>
        <fullName evidence="4">GNAT family N-acetyltransferase</fullName>
    </submittedName>
</protein>
<evidence type="ECO:0000256" key="1">
    <source>
        <dbReference type="ARBA" id="ARBA00022679"/>
    </source>
</evidence>
<comment type="caution">
    <text evidence="4">The sequence shown here is derived from an EMBL/GenBank/DDBJ whole genome shotgun (WGS) entry which is preliminary data.</text>
</comment>
<dbReference type="PANTHER" id="PTHR43877:SF2">
    <property type="entry name" value="AMINOALKYLPHOSPHONATE N-ACETYLTRANSFERASE-RELATED"/>
    <property type="match status" value="1"/>
</dbReference>